<comment type="caution">
    <text evidence="1">The sequence shown here is derived from an EMBL/GenBank/DDBJ whole genome shotgun (WGS) entry which is preliminary data.</text>
</comment>
<dbReference type="Pfam" id="PF08863">
    <property type="entry name" value="YolD"/>
    <property type="match status" value="1"/>
</dbReference>
<protein>
    <submittedName>
        <fullName evidence="1">YolD-like family protein</fullName>
    </submittedName>
</protein>
<proteinExistence type="predicted"/>
<sequence length="85" mass="10147">MENRNRDRGTIKWTAMMLPEHVKLLREWHAEDDYLPEPQHDEYEFEELAHQIQTAVQTNSEVAIQYWDNGSASYVEGTLKNQHFE</sequence>
<reference evidence="2" key="1">
    <citation type="journal article" date="2019" name="Int. J. Syst. Evol. Microbiol.">
        <title>The Global Catalogue of Microorganisms (GCM) 10K type strain sequencing project: providing services to taxonomists for standard genome sequencing and annotation.</title>
        <authorList>
            <consortium name="The Broad Institute Genomics Platform"/>
            <consortium name="The Broad Institute Genome Sequencing Center for Infectious Disease"/>
            <person name="Wu L."/>
            <person name="Ma J."/>
        </authorList>
    </citation>
    <scope>NUCLEOTIDE SEQUENCE [LARGE SCALE GENOMIC DNA]</scope>
    <source>
        <strain evidence="2">CCUG 63563</strain>
    </source>
</reference>
<evidence type="ECO:0000313" key="1">
    <source>
        <dbReference type="EMBL" id="MFD0942866.1"/>
    </source>
</evidence>
<dbReference type="Proteomes" id="UP001596976">
    <property type="component" value="Unassembled WGS sequence"/>
</dbReference>
<dbReference type="RefSeq" id="WP_381009824.1">
    <property type="nucleotide sequence ID" value="NZ_JBHTJF010000015.1"/>
</dbReference>
<accession>A0ABW3GUL7</accession>
<evidence type="ECO:0000313" key="2">
    <source>
        <dbReference type="Proteomes" id="UP001596976"/>
    </source>
</evidence>
<name>A0ABW3GUL7_9BACL</name>
<dbReference type="InterPro" id="IPR014962">
    <property type="entry name" value="YolD"/>
</dbReference>
<gene>
    <name evidence="1" type="ORF">ACFQ0V_03675</name>
</gene>
<keyword evidence="2" id="KW-1185">Reference proteome</keyword>
<dbReference type="EMBL" id="JBHTJF010000015">
    <property type="protein sequence ID" value="MFD0942866.1"/>
    <property type="molecule type" value="Genomic_DNA"/>
</dbReference>
<organism evidence="1 2">
    <name type="scientific">Savagea faecisuis</name>
    <dbReference type="NCBI Taxonomy" id="1274803"/>
    <lineage>
        <taxon>Bacteria</taxon>
        <taxon>Bacillati</taxon>
        <taxon>Bacillota</taxon>
        <taxon>Bacilli</taxon>
        <taxon>Bacillales</taxon>
        <taxon>Caryophanaceae</taxon>
        <taxon>Savagea</taxon>
    </lineage>
</organism>